<evidence type="ECO:0000256" key="1">
    <source>
        <dbReference type="ARBA" id="ARBA00022723"/>
    </source>
</evidence>
<dbReference type="GO" id="GO:0046872">
    <property type="term" value="F:metal ion binding"/>
    <property type="evidence" value="ECO:0007669"/>
    <property type="project" value="UniProtKB-KW"/>
</dbReference>
<dbReference type="PROSITE" id="PS00079">
    <property type="entry name" value="MULTICOPPER_OXIDASE1"/>
    <property type="match status" value="1"/>
</dbReference>
<accession>A0A1F5Q9Z0</accession>
<dbReference type="InterPro" id="IPR033138">
    <property type="entry name" value="Cu_oxidase_CS"/>
</dbReference>
<evidence type="ECO:0000313" key="6">
    <source>
        <dbReference type="EMBL" id="OGE99015.1"/>
    </source>
</evidence>
<evidence type="ECO:0000256" key="4">
    <source>
        <dbReference type="SAM" id="SignalP"/>
    </source>
</evidence>
<feature type="region of interest" description="Disordered" evidence="3">
    <location>
        <begin position="36"/>
        <end position="69"/>
    </location>
</feature>
<name>A0A1F5Q9Z0_9BACT</name>
<reference evidence="6 7" key="1">
    <citation type="journal article" date="2016" name="Nat. Commun.">
        <title>Thousands of microbial genomes shed light on interconnected biogeochemical processes in an aquifer system.</title>
        <authorList>
            <person name="Anantharaman K."/>
            <person name="Brown C.T."/>
            <person name="Hug L.A."/>
            <person name="Sharon I."/>
            <person name="Castelle C.J."/>
            <person name="Probst A.J."/>
            <person name="Thomas B.C."/>
            <person name="Singh A."/>
            <person name="Wilkins M.J."/>
            <person name="Karaoz U."/>
            <person name="Brodie E.L."/>
            <person name="Williams K.H."/>
            <person name="Hubbard S.S."/>
            <person name="Banfield J.F."/>
        </authorList>
    </citation>
    <scope>NUCLEOTIDE SEQUENCE [LARGE SCALE GENOMIC DNA]</scope>
</reference>
<protein>
    <recommendedName>
        <fullName evidence="5">EfeO-type cupredoxin-like domain-containing protein</fullName>
    </recommendedName>
</protein>
<keyword evidence="2" id="KW-0186">Copper</keyword>
<dbReference type="InterPro" id="IPR028096">
    <property type="entry name" value="EfeO_Cupredoxin"/>
</dbReference>
<feature type="domain" description="EfeO-type cupredoxin-like" evidence="5">
    <location>
        <begin position="68"/>
        <end position="159"/>
    </location>
</feature>
<keyword evidence="4" id="KW-0732">Signal</keyword>
<dbReference type="PANTHER" id="PTHR38439">
    <property type="entry name" value="AURACYANIN-B"/>
    <property type="match status" value="1"/>
</dbReference>
<feature type="signal peptide" evidence="4">
    <location>
        <begin position="1"/>
        <end position="19"/>
    </location>
</feature>
<evidence type="ECO:0000256" key="2">
    <source>
        <dbReference type="ARBA" id="ARBA00023008"/>
    </source>
</evidence>
<dbReference type="PANTHER" id="PTHR38439:SF3">
    <property type="entry name" value="COPPER-RESISTANT CUPROPROTEIN COPI"/>
    <property type="match status" value="1"/>
</dbReference>
<dbReference type="EMBL" id="MFFF01000024">
    <property type="protein sequence ID" value="OGE99015.1"/>
    <property type="molecule type" value="Genomic_DNA"/>
</dbReference>
<gene>
    <name evidence="6" type="ORF">A3J05_04130</name>
</gene>
<keyword evidence="1" id="KW-0479">Metal-binding</keyword>
<dbReference type="Proteomes" id="UP000177235">
    <property type="component" value="Unassembled WGS sequence"/>
</dbReference>
<dbReference type="Pfam" id="PF13473">
    <property type="entry name" value="Cupredoxin_1"/>
    <property type="match status" value="1"/>
</dbReference>
<evidence type="ECO:0000259" key="5">
    <source>
        <dbReference type="Pfam" id="PF13473"/>
    </source>
</evidence>
<comment type="caution">
    <text evidence="6">The sequence shown here is derived from an EMBL/GenBank/DDBJ whole genome shotgun (WGS) entry which is preliminary data.</text>
</comment>
<dbReference type="InterPro" id="IPR008972">
    <property type="entry name" value="Cupredoxin"/>
</dbReference>
<feature type="compositionally biased region" description="Pro residues" evidence="3">
    <location>
        <begin position="45"/>
        <end position="55"/>
    </location>
</feature>
<evidence type="ECO:0000256" key="3">
    <source>
        <dbReference type="SAM" id="MobiDB-lite"/>
    </source>
</evidence>
<feature type="chain" id="PRO_5009520453" description="EfeO-type cupredoxin-like domain-containing protein" evidence="4">
    <location>
        <begin position="20"/>
        <end position="160"/>
    </location>
</feature>
<dbReference type="SUPFAM" id="SSF49503">
    <property type="entry name" value="Cupredoxins"/>
    <property type="match status" value="1"/>
</dbReference>
<dbReference type="InterPro" id="IPR050845">
    <property type="entry name" value="Cu-binding_ET"/>
</dbReference>
<dbReference type="AlphaFoldDB" id="A0A1F5Q9Z0"/>
<evidence type="ECO:0000313" key="7">
    <source>
        <dbReference type="Proteomes" id="UP000177235"/>
    </source>
</evidence>
<dbReference type="Gene3D" id="2.60.40.420">
    <property type="entry name" value="Cupredoxins - blue copper proteins"/>
    <property type="match status" value="1"/>
</dbReference>
<organism evidence="6 7">
    <name type="scientific">Candidatus Doudnabacteria bacterium RIFCSPLOWO2_02_FULL_48_13</name>
    <dbReference type="NCBI Taxonomy" id="1817845"/>
    <lineage>
        <taxon>Bacteria</taxon>
        <taxon>Candidatus Doudnaibacteriota</taxon>
    </lineage>
</organism>
<sequence>MKKFLIAVLLIVAVTGVYALTMKDEAAEMRETEINNETDDNTNHSPPPDGGPNPQPNKDDIGDVDPAPAATKTFNVTGRNFSFSTTEIRVKKGDTVIINFESTDGFHDWVVDEFNAKTEQVNPGKKTTTQFIADKTGTFEYYCSVSIHRAAGMKGKLIVE</sequence>
<proteinExistence type="predicted"/>